<evidence type="ECO:0000256" key="4">
    <source>
        <dbReference type="ARBA" id="ARBA00023136"/>
    </source>
</evidence>
<keyword evidence="2 5" id="KW-0812">Transmembrane</keyword>
<feature type="transmembrane region" description="Helical" evidence="5">
    <location>
        <begin position="226"/>
        <end position="247"/>
    </location>
</feature>
<proteinExistence type="predicted"/>
<feature type="transmembrane region" description="Helical" evidence="5">
    <location>
        <begin position="20"/>
        <end position="42"/>
    </location>
</feature>
<feature type="transmembrane region" description="Helical" evidence="5">
    <location>
        <begin position="259"/>
        <end position="277"/>
    </location>
</feature>
<dbReference type="Proteomes" id="UP000550260">
    <property type="component" value="Unassembled WGS sequence"/>
</dbReference>
<feature type="transmembrane region" description="Helical" evidence="5">
    <location>
        <begin position="170"/>
        <end position="189"/>
    </location>
</feature>
<dbReference type="InterPro" id="IPR020846">
    <property type="entry name" value="MFS_dom"/>
</dbReference>
<dbReference type="Pfam" id="PF07690">
    <property type="entry name" value="MFS_1"/>
    <property type="match status" value="1"/>
</dbReference>
<evidence type="ECO:0000256" key="1">
    <source>
        <dbReference type="ARBA" id="ARBA00004651"/>
    </source>
</evidence>
<feature type="transmembrane region" description="Helical" evidence="5">
    <location>
        <begin position="323"/>
        <end position="349"/>
    </location>
</feature>
<feature type="domain" description="Major facilitator superfamily (MFS) profile" evidence="6">
    <location>
        <begin position="12"/>
        <end position="414"/>
    </location>
</feature>
<keyword evidence="3 5" id="KW-1133">Transmembrane helix</keyword>
<evidence type="ECO:0000256" key="3">
    <source>
        <dbReference type="ARBA" id="ARBA00022989"/>
    </source>
</evidence>
<evidence type="ECO:0000256" key="2">
    <source>
        <dbReference type="ARBA" id="ARBA00022692"/>
    </source>
</evidence>
<feature type="transmembrane region" description="Helical" evidence="5">
    <location>
        <begin position="390"/>
        <end position="410"/>
    </location>
</feature>
<keyword evidence="4 5" id="KW-0472">Membrane</keyword>
<evidence type="ECO:0000313" key="8">
    <source>
        <dbReference type="Proteomes" id="UP000550260"/>
    </source>
</evidence>
<reference evidence="7 8" key="1">
    <citation type="submission" date="2020-08" db="EMBL/GenBank/DDBJ databases">
        <title>Amycolatopsis echigonensis JCM 21831.</title>
        <authorList>
            <person name="Tedsree N."/>
            <person name="Kuncharoen N."/>
            <person name="Likhitwitayawuid K."/>
            <person name="Tanasupawat S."/>
        </authorList>
    </citation>
    <scope>NUCLEOTIDE SEQUENCE [LARGE SCALE GENOMIC DNA]</scope>
    <source>
        <strain evidence="7 8">JCM 21831</strain>
    </source>
</reference>
<feature type="transmembrane region" description="Helical" evidence="5">
    <location>
        <begin position="103"/>
        <end position="124"/>
    </location>
</feature>
<protein>
    <submittedName>
        <fullName evidence="7">MFS transporter</fullName>
    </submittedName>
</protein>
<feature type="transmembrane region" description="Helical" evidence="5">
    <location>
        <begin position="79"/>
        <end position="97"/>
    </location>
</feature>
<feature type="transmembrane region" description="Helical" evidence="5">
    <location>
        <begin position="361"/>
        <end position="384"/>
    </location>
</feature>
<accession>A0A8E2AYW9</accession>
<dbReference type="AlphaFoldDB" id="A0A8E2AYW9"/>
<dbReference type="InterPro" id="IPR011701">
    <property type="entry name" value="MFS"/>
</dbReference>
<name>A0A8E2AYW9_9PSEU</name>
<dbReference type="PROSITE" id="PS00216">
    <property type="entry name" value="SUGAR_TRANSPORT_1"/>
    <property type="match status" value="1"/>
</dbReference>
<dbReference type="EMBL" id="JACJHR010000004">
    <property type="protein sequence ID" value="MBB2498316.1"/>
    <property type="molecule type" value="Genomic_DNA"/>
</dbReference>
<comment type="subcellular location">
    <subcellularLocation>
        <location evidence="1">Cell membrane</location>
        <topology evidence="1">Multi-pass membrane protein</topology>
    </subcellularLocation>
</comment>
<dbReference type="PROSITE" id="PS50850">
    <property type="entry name" value="MFS"/>
    <property type="match status" value="1"/>
</dbReference>
<evidence type="ECO:0000259" key="6">
    <source>
        <dbReference type="PROSITE" id="PS50850"/>
    </source>
</evidence>
<dbReference type="Gene3D" id="1.20.1250.20">
    <property type="entry name" value="MFS general substrate transporter like domains"/>
    <property type="match status" value="2"/>
</dbReference>
<feature type="transmembrane region" description="Helical" evidence="5">
    <location>
        <begin position="48"/>
        <end position="67"/>
    </location>
</feature>
<dbReference type="PANTHER" id="PTHR23508:SF10">
    <property type="entry name" value="CARBOXYLIC ACID TRANSPORTER PROTEIN HOMOLOG"/>
    <property type="match status" value="1"/>
</dbReference>
<sequence>MGSVAPSVRWKTLGGCWGAWLFDALDAAVFSFVLLAVAHTFHTTLAEVAASVAWFLLATGVGGYLLGYLSDRIGRKRTLLVSVVTYATGTLLCGFAHNVVELSVYRLLVGIGVGGLWSAAVALVSEVWPTRKRAWAIAVMQTGWSAGNLLAAVLAWTVLDPADPASWRKLFVIAAIPAYVVALGILVAVRESPVWIAEQACGGRETARPGIAAIFRRELRATTAKALSISVLGMFGYWVIMTFTPTFLQSVLHVRIDQAPVFLVWTGVGATAGYLLFGALAERIGRRRAFAFFFAGIAVAIPLFAYGVRMIPLRDGAMAWTTANIAIVGGLSALLGFFTGYFSGFGAWYAELFPTRVRAAAAGFCFNFGRVGAIAGIVVVPLLVPVAGFALTYCLASVTYLLAAGLVFTLRETGGEELDVNHYPVSEENA</sequence>
<dbReference type="GO" id="GO:0046943">
    <property type="term" value="F:carboxylic acid transmembrane transporter activity"/>
    <property type="evidence" value="ECO:0007669"/>
    <property type="project" value="TreeGrafter"/>
</dbReference>
<evidence type="ECO:0000256" key="5">
    <source>
        <dbReference type="SAM" id="Phobius"/>
    </source>
</evidence>
<dbReference type="PROSITE" id="PS00217">
    <property type="entry name" value="SUGAR_TRANSPORT_2"/>
    <property type="match status" value="1"/>
</dbReference>
<gene>
    <name evidence="7" type="ORF">H5411_04070</name>
</gene>
<feature type="transmembrane region" description="Helical" evidence="5">
    <location>
        <begin position="136"/>
        <end position="158"/>
    </location>
</feature>
<dbReference type="InterPro" id="IPR005829">
    <property type="entry name" value="Sugar_transporter_CS"/>
</dbReference>
<dbReference type="InterPro" id="IPR036259">
    <property type="entry name" value="MFS_trans_sf"/>
</dbReference>
<dbReference type="SUPFAM" id="SSF103473">
    <property type="entry name" value="MFS general substrate transporter"/>
    <property type="match status" value="1"/>
</dbReference>
<evidence type="ECO:0000313" key="7">
    <source>
        <dbReference type="EMBL" id="MBB2498316.1"/>
    </source>
</evidence>
<organism evidence="7 8">
    <name type="scientific">Amycolatopsis echigonensis</name>
    <dbReference type="NCBI Taxonomy" id="2576905"/>
    <lineage>
        <taxon>Bacteria</taxon>
        <taxon>Bacillati</taxon>
        <taxon>Actinomycetota</taxon>
        <taxon>Actinomycetes</taxon>
        <taxon>Pseudonocardiales</taxon>
        <taxon>Pseudonocardiaceae</taxon>
        <taxon>Amycolatopsis</taxon>
    </lineage>
</organism>
<comment type="caution">
    <text evidence="7">The sequence shown here is derived from an EMBL/GenBank/DDBJ whole genome shotgun (WGS) entry which is preliminary data.</text>
</comment>
<feature type="transmembrane region" description="Helical" evidence="5">
    <location>
        <begin position="289"/>
        <end position="311"/>
    </location>
</feature>
<dbReference type="PANTHER" id="PTHR23508">
    <property type="entry name" value="CARBOXYLIC ACID TRANSPORTER PROTEIN HOMOLOG"/>
    <property type="match status" value="1"/>
</dbReference>
<dbReference type="GO" id="GO:0005886">
    <property type="term" value="C:plasma membrane"/>
    <property type="evidence" value="ECO:0007669"/>
    <property type="project" value="UniProtKB-SubCell"/>
</dbReference>